<dbReference type="Pfam" id="PF05496">
    <property type="entry name" value="RuvB_N"/>
    <property type="match status" value="1"/>
</dbReference>
<evidence type="ECO:0000259" key="9">
    <source>
        <dbReference type="SMART" id="SM00382"/>
    </source>
</evidence>
<dbReference type="GO" id="GO:0006310">
    <property type="term" value="P:DNA recombination"/>
    <property type="evidence" value="ECO:0007669"/>
    <property type="project" value="UniProtKB-KW"/>
</dbReference>
<accession>A0A385I0I7</accession>
<dbReference type="EMBL" id="MG976688">
    <property type="protein sequence ID" value="AXY63404.1"/>
    <property type="molecule type" value="Genomic_DNA"/>
</dbReference>
<dbReference type="PANTHER" id="PTHR42848:SF1">
    <property type="entry name" value="HOLLIDAY JUNCTION BRANCH MIGRATION COMPLEX SUBUNIT RUVB"/>
    <property type="match status" value="1"/>
</dbReference>
<dbReference type="InterPro" id="IPR036390">
    <property type="entry name" value="WH_DNA-bd_sf"/>
</dbReference>
<dbReference type="SUPFAM" id="SSF46785">
    <property type="entry name" value="Winged helix' DNA-binding domain"/>
    <property type="match status" value="1"/>
</dbReference>
<dbReference type="InterPro" id="IPR008823">
    <property type="entry name" value="RuvB_wg_C"/>
</dbReference>
<dbReference type="InterPro" id="IPR003593">
    <property type="entry name" value="AAA+_ATPase"/>
</dbReference>
<proteinExistence type="inferred from homology"/>
<dbReference type="NCBIfam" id="NF000868">
    <property type="entry name" value="PRK00080.1"/>
    <property type="match status" value="1"/>
</dbReference>
<dbReference type="AlphaFoldDB" id="A0A385I0I7"/>
<keyword evidence="2" id="KW-0547">Nucleotide-binding</keyword>
<evidence type="ECO:0000256" key="8">
    <source>
        <dbReference type="ARBA" id="ARBA00023204"/>
    </source>
</evidence>
<keyword evidence="1" id="KW-0963">Cytoplasm</keyword>
<dbReference type="CDD" id="cd00009">
    <property type="entry name" value="AAA"/>
    <property type="match status" value="1"/>
</dbReference>
<evidence type="ECO:0000256" key="7">
    <source>
        <dbReference type="ARBA" id="ARBA00023172"/>
    </source>
</evidence>
<evidence type="ECO:0000256" key="3">
    <source>
        <dbReference type="ARBA" id="ARBA00022763"/>
    </source>
</evidence>
<dbReference type="SUPFAM" id="SSF52540">
    <property type="entry name" value="P-loop containing nucleoside triphosphate hydrolases"/>
    <property type="match status" value="1"/>
</dbReference>
<dbReference type="NCBIfam" id="TIGR00635">
    <property type="entry name" value="ruvB"/>
    <property type="match status" value="1"/>
</dbReference>
<dbReference type="GO" id="GO:0006281">
    <property type="term" value="P:DNA repair"/>
    <property type="evidence" value="ECO:0007669"/>
    <property type="project" value="UniProtKB-KW"/>
</dbReference>
<evidence type="ECO:0000256" key="1">
    <source>
        <dbReference type="ARBA" id="ARBA00022490"/>
    </source>
</evidence>
<gene>
    <name evidence="10" type="primary">ruvB</name>
    <name evidence="10" type="ORF">PMNZ_462</name>
</gene>
<dbReference type="Pfam" id="PF17864">
    <property type="entry name" value="AAA_lid_4"/>
    <property type="match status" value="1"/>
</dbReference>
<dbReference type="Gene3D" id="1.10.10.10">
    <property type="entry name" value="Winged helix-like DNA-binding domain superfamily/Winged helix DNA-binding domain"/>
    <property type="match status" value="1"/>
</dbReference>
<evidence type="ECO:0000313" key="10">
    <source>
        <dbReference type="EMBL" id="AXY63404.1"/>
    </source>
</evidence>
<feature type="domain" description="AAA+ ATPase" evidence="9">
    <location>
        <begin position="84"/>
        <end position="215"/>
    </location>
</feature>
<keyword evidence="10" id="KW-0347">Helicase</keyword>
<keyword evidence="7" id="KW-0233">DNA recombination</keyword>
<geneLocation type="plastid" evidence="10"/>
<dbReference type="InterPro" id="IPR027417">
    <property type="entry name" value="P-loop_NTPase"/>
</dbReference>
<keyword evidence="5" id="KW-0067">ATP-binding</keyword>
<dbReference type="Gene3D" id="3.40.50.300">
    <property type="entry name" value="P-loop containing nucleotide triphosphate hydrolases"/>
    <property type="match status" value="1"/>
</dbReference>
<dbReference type="Gene3D" id="1.10.8.60">
    <property type="match status" value="1"/>
</dbReference>
<dbReference type="InterPro" id="IPR004605">
    <property type="entry name" value="DNA_helicase_Holl-junc_RuvB"/>
</dbReference>
<keyword evidence="4" id="KW-0378">Hydrolase</keyword>
<dbReference type="HAMAP" id="MF_00016">
    <property type="entry name" value="DNA_HJ_migration_RuvB"/>
    <property type="match status" value="1"/>
</dbReference>
<keyword evidence="8" id="KW-0234">DNA repair</keyword>
<keyword evidence="6" id="KW-0238">DNA-binding</keyword>
<dbReference type="GeneID" id="38331333"/>
<dbReference type="GO" id="GO:0009378">
    <property type="term" value="F:four-way junction helicase activity"/>
    <property type="evidence" value="ECO:0007669"/>
    <property type="project" value="InterPro"/>
</dbReference>
<dbReference type="SMART" id="SM00382">
    <property type="entry name" value="AAA"/>
    <property type="match status" value="1"/>
</dbReference>
<evidence type="ECO:0000256" key="4">
    <source>
        <dbReference type="ARBA" id="ARBA00022801"/>
    </source>
</evidence>
<sequence length="364" mass="40760">MSIVSSITTATQLSRNCILTNTKLSEDPHGNDLPKLWYRERESEGITSLLGNLRPKYLNEYIGQQELKQVLKIAIQAACAREEALDHLLLYGPPGLGKTTIALIIGQELGVHCHIVSAPALERPRDIIGILLSLQPNEILFIDEIHRLNRITEEFLYTAMEDFRIDLTIGKGKVTRTRSISISPFTLIGATTKVGSLSSPLFDRFGFVQRLDLYNLNDLCRIVERTATLLALKLEQNAILEVAQRSRGTPRIANRLLRRIRDIISIDRNLNFVSMELVNEALSLLQVDSQGLDSSDRRLLQFLLEVYSGGPVGLDTLAAGLGEDPLTIESVIEPFLLQVGFLKRTHRGRVVTKDGCKHLGWYQL</sequence>
<evidence type="ECO:0000256" key="2">
    <source>
        <dbReference type="ARBA" id="ARBA00022741"/>
    </source>
</evidence>
<dbReference type="GO" id="GO:0005524">
    <property type="term" value="F:ATP binding"/>
    <property type="evidence" value="ECO:0007669"/>
    <property type="project" value="UniProtKB-KW"/>
</dbReference>
<evidence type="ECO:0000256" key="6">
    <source>
        <dbReference type="ARBA" id="ARBA00023125"/>
    </source>
</evidence>
<organism evidence="10">
    <name type="scientific">Paulinella micropora</name>
    <dbReference type="NCBI Taxonomy" id="1928728"/>
    <lineage>
        <taxon>Eukaryota</taxon>
        <taxon>Sar</taxon>
        <taxon>Rhizaria</taxon>
        <taxon>Cercozoa</taxon>
        <taxon>Imbricatea</taxon>
        <taxon>Silicofilosea</taxon>
        <taxon>Euglyphida</taxon>
        <taxon>Paulinellidae</taxon>
        <taxon>Paulinella</taxon>
    </lineage>
</organism>
<name>A0A385I0I7_9EUKA</name>
<dbReference type="InterPro" id="IPR008824">
    <property type="entry name" value="RuvB-like_N"/>
</dbReference>
<evidence type="ECO:0000256" key="5">
    <source>
        <dbReference type="ARBA" id="ARBA00022840"/>
    </source>
</evidence>
<reference evidence="10" key="1">
    <citation type="submission" date="2018-02" db="EMBL/GenBank/DDBJ databases">
        <title>Genome reduction pattern in chromatophore genome of Paulinella.</title>
        <authorList>
            <person name="Lhee D."/>
            <person name="Yoon H.S."/>
        </authorList>
    </citation>
    <scope>NUCLEOTIDE SEQUENCE</scope>
    <source>
        <strain evidence="10">NZ27</strain>
    </source>
</reference>
<dbReference type="GO" id="GO:0016787">
    <property type="term" value="F:hydrolase activity"/>
    <property type="evidence" value="ECO:0007669"/>
    <property type="project" value="UniProtKB-KW"/>
</dbReference>
<dbReference type="PANTHER" id="PTHR42848">
    <property type="match status" value="1"/>
</dbReference>
<keyword evidence="10" id="KW-0934">Plastid</keyword>
<keyword evidence="3" id="KW-0227">DNA damage</keyword>
<dbReference type="GO" id="GO:0003677">
    <property type="term" value="F:DNA binding"/>
    <property type="evidence" value="ECO:0007669"/>
    <property type="project" value="UniProtKB-KW"/>
</dbReference>
<dbReference type="InterPro" id="IPR036388">
    <property type="entry name" value="WH-like_DNA-bd_sf"/>
</dbReference>
<dbReference type="InterPro" id="IPR041445">
    <property type="entry name" value="AAA_lid_4"/>
</dbReference>
<protein>
    <submittedName>
        <fullName evidence="10">Holliday junction DNA helicase RuvB</fullName>
    </submittedName>
</protein>
<dbReference type="RefSeq" id="YP_009530715.1">
    <property type="nucleotide sequence ID" value="NC_039737.1"/>
</dbReference>
<dbReference type="Pfam" id="PF05491">
    <property type="entry name" value="WHD_RuvB"/>
    <property type="match status" value="1"/>
</dbReference>